<name>A0A2I0WH32_9ASPA</name>
<reference evidence="2 3" key="1">
    <citation type="journal article" date="2016" name="Sci. Rep.">
        <title>The Dendrobium catenatum Lindl. genome sequence provides insights into polysaccharide synthase, floral development and adaptive evolution.</title>
        <authorList>
            <person name="Zhang G.Q."/>
            <person name="Xu Q."/>
            <person name="Bian C."/>
            <person name="Tsai W.C."/>
            <person name="Yeh C.M."/>
            <person name="Liu K.W."/>
            <person name="Yoshida K."/>
            <person name="Zhang L.S."/>
            <person name="Chang S.B."/>
            <person name="Chen F."/>
            <person name="Shi Y."/>
            <person name="Su Y.Y."/>
            <person name="Zhang Y.Q."/>
            <person name="Chen L.J."/>
            <person name="Yin Y."/>
            <person name="Lin M."/>
            <person name="Huang H."/>
            <person name="Deng H."/>
            <person name="Wang Z.W."/>
            <person name="Zhu S.L."/>
            <person name="Zhao X."/>
            <person name="Deng C."/>
            <person name="Niu S.C."/>
            <person name="Huang J."/>
            <person name="Wang M."/>
            <person name="Liu G.H."/>
            <person name="Yang H.J."/>
            <person name="Xiao X.J."/>
            <person name="Hsiao Y.Y."/>
            <person name="Wu W.L."/>
            <person name="Chen Y.Y."/>
            <person name="Mitsuda N."/>
            <person name="Ohme-Takagi M."/>
            <person name="Luo Y.B."/>
            <person name="Van de Peer Y."/>
            <person name="Liu Z.J."/>
        </authorList>
    </citation>
    <scope>NUCLEOTIDE SEQUENCE [LARGE SCALE GENOMIC DNA]</scope>
    <source>
        <tissue evidence="2">The whole plant</tissue>
    </source>
</reference>
<evidence type="ECO:0000313" key="2">
    <source>
        <dbReference type="EMBL" id="PKU74974.1"/>
    </source>
</evidence>
<dbReference type="AlphaFoldDB" id="A0A2I0WH32"/>
<dbReference type="EMBL" id="KZ502661">
    <property type="protein sequence ID" value="PKU74974.1"/>
    <property type="molecule type" value="Genomic_DNA"/>
</dbReference>
<evidence type="ECO:0000313" key="3">
    <source>
        <dbReference type="Proteomes" id="UP000233837"/>
    </source>
</evidence>
<dbReference type="Pfam" id="PF14223">
    <property type="entry name" value="Retrotran_gag_2"/>
    <property type="match status" value="1"/>
</dbReference>
<dbReference type="PANTHER" id="PTHR35317:SF28">
    <property type="entry name" value="ZINC FINGER, CCHC-TYPE, RIBONUCLEASE H-LIKE DOMAIN, GAG-PRE-INTEGRASE DOMAIN PROTEIN-RELATED"/>
    <property type="match status" value="1"/>
</dbReference>
<feature type="coiled-coil region" evidence="1">
    <location>
        <begin position="163"/>
        <end position="190"/>
    </location>
</feature>
<dbReference type="PANTHER" id="PTHR35317">
    <property type="entry name" value="OS04G0629600 PROTEIN"/>
    <property type="match status" value="1"/>
</dbReference>
<reference evidence="2 3" key="2">
    <citation type="journal article" date="2017" name="Nature">
        <title>The Apostasia genome and the evolution of orchids.</title>
        <authorList>
            <person name="Zhang G.Q."/>
            <person name="Liu K.W."/>
            <person name="Li Z."/>
            <person name="Lohaus R."/>
            <person name="Hsiao Y.Y."/>
            <person name="Niu S.C."/>
            <person name="Wang J.Y."/>
            <person name="Lin Y.C."/>
            <person name="Xu Q."/>
            <person name="Chen L.J."/>
            <person name="Yoshida K."/>
            <person name="Fujiwara S."/>
            <person name="Wang Z.W."/>
            <person name="Zhang Y.Q."/>
            <person name="Mitsuda N."/>
            <person name="Wang M."/>
            <person name="Liu G.H."/>
            <person name="Pecoraro L."/>
            <person name="Huang H.X."/>
            <person name="Xiao X.J."/>
            <person name="Lin M."/>
            <person name="Wu X.Y."/>
            <person name="Wu W.L."/>
            <person name="Chen Y.Y."/>
            <person name="Chang S.B."/>
            <person name="Sakamoto S."/>
            <person name="Ohme-Takagi M."/>
            <person name="Yagi M."/>
            <person name="Zeng S.J."/>
            <person name="Shen C.Y."/>
            <person name="Yeh C.M."/>
            <person name="Luo Y.B."/>
            <person name="Tsai W.C."/>
            <person name="Van de Peer Y."/>
            <person name="Liu Z.J."/>
        </authorList>
    </citation>
    <scope>NUCLEOTIDE SEQUENCE [LARGE SCALE GENOMIC DNA]</scope>
    <source>
        <tissue evidence="2">The whole plant</tissue>
    </source>
</reference>
<gene>
    <name evidence="2" type="ORF">MA16_Dca020184</name>
</gene>
<keyword evidence="1" id="KW-0175">Coiled coil</keyword>
<evidence type="ECO:0008006" key="4">
    <source>
        <dbReference type="Google" id="ProtNLM"/>
    </source>
</evidence>
<dbReference type="Proteomes" id="UP000233837">
    <property type="component" value="Unassembled WGS sequence"/>
</dbReference>
<protein>
    <recommendedName>
        <fullName evidence="4">Retrovirus-related Pol polyprotein from transposon TNT 1-94</fullName>
    </recommendedName>
</protein>
<proteinExistence type="predicted"/>
<evidence type="ECO:0000256" key="1">
    <source>
        <dbReference type="SAM" id="Coils"/>
    </source>
</evidence>
<organism evidence="2 3">
    <name type="scientific">Dendrobium catenatum</name>
    <dbReference type="NCBI Taxonomy" id="906689"/>
    <lineage>
        <taxon>Eukaryota</taxon>
        <taxon>Viridiplantae</taxon>
        <taxon>Streptophyta</taxon>
        <taxon>Embryophyta</taxon>
        <taxon>Tracheophyta</taxon>
        <taxon>Spermatophyta</taxon>
        <taxon>Magnoliopsida</taxon>
        <taxon>Liliopsida</taxon>
        <taxon>Asparagales</taxon>
        <taxon>Orchidaceae</taxon>
        <taxon>Epidendroideae</taxon>
        <taxon>Malaxideae</taxon>
        <taxon>Dendrobiinae</taxon>
        <taxon>Dendrobium</taxon>
    </lineage>
</organism>
<accession>A0A2I0WH32</accession>
<sequence>MRALLGAQDAWEVVENGFVEVTDTAGMMANQSKALKEMRTKDKTALYFLYQAIDESGFEKIAGATTSKVAWNTLEKVFKGADHVKQVRLQTLRAELEGMKMKESEGVSDYITRVQAVVNQLKLNGEMLIDARVVEKILRSLTNNFENVVCAIEESKDLDILTVEELAGSVEAHEQRKKKKEEMLEEVLQSKATIKDDKVLYSQNF</sequence>
<keyword evidence="3" id="KW-1185">Reference proteome</keyword>